<dbReference type="EMBL" id="BMWD01000003">
    <property type="protein sequence ID" value="GGX47366.1"/>
    <property type="molecule type" value="Genomic_DNA"/>
</dbReference>
<name>A0A918N6Q6_9ACTN</name>
<comment type="caution">
    <text evidence="1">The sequence shown here is derived from an EMBL/GenBank/DDBJ whole genome shotgun (WGS) entry which is preliminary data.</text>
</comment>
<sequence length="143" mass="15467">MTREPPPGSAPMTLLVRGFWCECWREDPTGGGPAVLLSATDAYSAVQADRWIAIALRTLASALDPVASAKAWDWLDEGRMETRRTLLRAQPCSVTVHQGDTRVTWTVRPALFLPLEQGGGGGPHACDHPVHTVQSCGADARTY</sequence>
<evidence type="ECO:0000313" key="1">
    <source>
        <dbReference type="EMBL" id="GGX47366.1"/>
    </source>
</evidence>
<accession>A0A918N6Q6</accession>
<evidence type="ECO:0000313" key="2">
    <source>
        <dbReference type="Proteomes" id="UP000645555"/>
    </source>
</evidence>
<dbReference type="Proteomes" id="UP000645555">
    <property type="component" value="Unassembled WGS sequence"/>
</dbReference>
<dbReference type="RefSeq" id="WP_190034356.1">
    <property type="nucleotide sequence ID" value="NZ_BMWD01000003.1"/>
</dbReference>
<reference evidence="1" key="1">
    <citation type="journal article" date="2014" name="Int. J. Syst. Evol. Microbiol.">
        <title>Complete genome sequence of Corynebacterium casei LMG S-19264T (=DSM 44701T), isolated from a smear-ripened cheese.</title>
        <authorList>
            <consortium name="US DOE Joint Genome Institute (JGI-PGF)"/>
            <person name="Walter F."/>
            <person name="Albersmeier A."/>
            <person name="Kalinowski J."/>
            <person name="Ruckert C."/>
        </authorList>
    </citation>
    <scope>NUCLEOTIDE SEQUENCE</scope>
    <source>
        <strain evidence="1">JCM 4956</strain>
    </source>
</reference>
<organism evidence="1 2">
    <name type="scientific">Streptomyces fructofermentans</name>
    <dbReference type="NCBI Taxonomy" id="152141"/>
    <lineage>
        <taxon>Bacteria</taxon>
        <taxon>Bacillati</taxon>
        <taxon>Actinomycetota</taxon>
        <taxon>Actinomycetes</taxon>
        <taxon>Kitasatosporales</taxon>
        <taxon>Streptomycetaceae</taxon>
        <taxon>Streptomyces</taxon>
    </lineage>
</organism>
<protein>
    <submittedName>
        <fullName evidence="1">Uncharacterized protein</fullName>
    </submittedName>
</protein>
<dbReference type="AlphaFoldDB" id="A0A918N6Q6"/>
<proteinExistence type="predicted"/>
<gene>
    <name evidence="1" type="ORF">GCM10010515_13040</name>
</gene>
<reference evidence="1" key="2">
    <citation type="submission" date="2020-09" db="EMBL/GenBank/DDBJ databases">
        <authorList>
            <person name="Sun Q."/>
            <person name="Ohkuma M."/>
        </authorList>
    </citation>
    <scope>NUCLEOTIDE SEQUENCE</scope>
    <source>
        <strain evidence="1">JCM 4956</strain>
    </source>
</reference>
<keyword evidence="2" id="KW-1185">Reference proteome</keyword>